<proteinExistence type="predicted"/>
<evidence type="ECO:0000313" key="1">
    <source>
        <dbReference type="EMBL" id="DAD67300.1"/>
    </source>
</evidence>
<protein>
    <submittedName>
        <fullName evidence="1">Gamma DNA binding protein G5P</fullName>
    </submittedName>
</protein>
<accession>A0A8S5LBC0</accession>
<name>A0A8S5LBC0_9VIRU</name>
<organism evidence="1">
    <name type="scientific">Inoviridae sp. ctFNB4</name>
    <dbReference type="NCBI Taxonomy" id="2823614"/>
    <lineage>
        <taxon>Viruses</taxon>
        <taxon>Monodnaviria</taxon>
        <taxon>Loebvirae</taxon>
        <taxon>Hofneiviricota</taxon>
        <taxon>Faserviricetes</taxon>
        <taxon>Tubulavirales</taxon>
        <taxon>Inoviridae</taxon>
    </lineage>
</organism>
<dbReference type="Pfam" id="PF17426">
    <property type="entry name" value="Putative_G5P"/>
    <property type="match status" value="1"/>
</dbReference>
<sequence length="109" mass="12185">MKQGFMIVGKCLGSRQLQSVDKDTGEVRFKNEIGIGLTRPDGFGGSTQIEIMVAVRKKELFTNDLINHVKNLIGKQVMISVFPTAWQFNGKTGITYLYTDESSIEEVKI</sequence>
<reference evidence="1" key="1">
    <citation type="journal article" date="2021" name="Proc. Natl. Acad. Sci. U.S.A.">
        <title>A Catalog of Tens of Thousands of Viruses from Human Metagenomes Reveals Hidden Associations with Chronic Diseases.</title>
        <authorList>
            <person name="Tisza M.J."/>
            <person name="Buck C.B."/>
        </authorList>
    </citation>
    <scope>NUCLEOTIDE SEQUENCE</scope>
    <source>
        <strain evidence="1">CtFNB4</strain>
    </source>
</reference>
<dbReference type="InterPro" id="IPR035411">
    <property type="entry name" value="Putative_G5P"/>
</dbReference>
<dbReference type="EMBL" id="BK014674">
    <property type="protein sequence ID" value="DAD67300.1"/>
    <property type="molecule type" value="Genomic_DNA"/>
</dbReference>